<protein>
    <recommendedName>
        <fullName evidence="3">DUF4283 domain-containing protein</fullName>
    </recommendedName>
</protein>
<evidence type="ECO:0000313" key="2">
    <source>
        <dbReference type="Proteomes" id="UP001141552"/>
    </source>
</evidence>
<name>A0A9Q0FWZ7_9ROSI</name>
<evidence type="ECO:0000313" key="1">
    <source>
        <dbReference type="EMBL" id="KAJ4839141.1"/>
    </source>
</evidence>
<accession>A0A9Q0FWZ7</accession>
<keyword evidence="2" id="KW-1185">Reference proteome</keyword>
<evidence type="ECO:0008006" key="3">
    <source>
        <dbReference type="Google" id="ProtNLM"/>
    </source>
</evidence>
<dbReference type="Proteomes" id="UP001141552">
    <property type="component" value="Unassembled WGS sequence"/>
</dbReference>
<reference evidence="1" key="1">
    <citation type="submission" date="2022-02" db="EMBL/GenBank/DDBJ databases">
        <authorList>
            <person name="Henning P.M."/>
            <person name="McCubbin A.G."/>
            <person name="Shore J.S."/>
        </authorList>
    </citation>
    <scope>NUCLEOTIDE SEQUENCE</scope>
    <source>
        <strain evidence="1">F60SS</strain>
        <tissue evidence="1">Leaves</tissue>
    </source>
</reference>
<dbReference type="AlphaFoldDB" id="A0A9Q0FWZ7"/>
<comment type="caution">
    <text evidence="1">The sequence shown here is derived from an EMBL/GenBank/DDBJ whole genome shotgun (WGS) entry which is preliminary data.</text>
</comment>
<gene>
    <name evidence="1" type="ORF">Tsubulata_008305</name>
</gene>
<dbReference type="EMBL" id="JAKUCV010003389">
    <property type="protein sequence ID" value="KAJ4839141.1"/>
    <property type="molecule type" value="Genomic_DNA"/>
</dbReference>
<sequence>MESIHFLWALHGIRKVEVSGMGGDKMSDRAINRCCWVELRGLPLSAWYQELFELVASIFGKMVSVYQEMEKRKHLGAARLEILTS</sequence>
<proteinExistence type="predicted"/>
<reference evidence="1" key="2">
    <citation type="journal article" date="2023" name="Plants (Basel)">
        <title>Annotation of the Turnera subulata (Passifloraceae) Draft Genome Reveals the S-Locus Evolved after the Divergence of Turneroideae from Passifloroideae in a Stepwise Manner.</title>
        <authorList>
            <person name="Henning P.M."/>
            <person name="Roalson E.H."/>
            <person name="Mir W."/>
            <person name="McCubbin A.G."/>
            <person name="Shore J.S."/>
        </authorList>
    </citation>
    <scope>NUCLEOTIDE SEQUENCE</scope>
    <source>
        <strain evidence="1">F60SS</strain>
    </source>
</reference>
<organism evidence="1 2">
    <name type="scientific">Turnera subulata</name>
    <dbReference type="NCBI Taxonomy" id="218843"/>
    <lineage>
        <taxon>Eukaryota</taxon>
        <taxon>Viridiplantae</taxon>
        <taxon>Streptophyta</taxon>
        <taxon>Embryophyta</taxon>
        <taxon>Tracheophyta</taxon>
        <taxon>Spermatophyta</taxon>
        <taxon>Magnoliopsida</taxon>
        <taxon>eudicotyledons</taxon>
        <taxon>Gunneridae</taxon>
        <taxon>Pentapetalae</taxon>
        <taxon>rosids</taxon>
        <taxon>fabids</taxon>
        <taxon>Malpighiales</taxon>
        <taxon>Passifloraceae</taxon>
        <taxon>Turnera</taxon>
    </lineage>
</organism>